<gene>
    <name evidence="1" type="ORF">HINF_LOCUS1161</name>
</gene>
<name>A0ABP1GGI0_9EUKA</name>
<organism evidence="1 2">
    <name type="scientific">Hexamita inflata</name>
    <dbReference type="NCBI Taxonomy" id="28002"/>
    <lineage>
        <taxon>Eukaryota</taxon>
        <taxon>Metamonada</taxon>
        <taxon>Diplomonadida</taxon>
        <taxon>Hexamitidae</taxon>
        <taxon>Hexamitinae</taxon>
        <taxon>Hexamita</taxon>
    </lineage>
</organism>
<sequence length="500" mass="57934">MPFQMKGDGTHLSITHVLEIQYHIDINKQFDFISIVGGKSVNEPFNINEILVRSAKLYFSDCFVDLSALSGQWNTIQLKQCYCTGELNQCTIECLDITYSMLQTNQLTKAKISKLQIFMDKNAQDFDFLNAEQLNCKFKYLYISNTHININNWQGNWSKVSLVDCSFQGTINKYQLYIKQLNLQQITNIDLLNFQNSITEQFNFYVNNKENETQPLNFKFYLNTTKLTGVIQNYIVDLNGISDQLNEINFVNCQFINSVVQKISQKQQEVCINITYNNNFIHQLNLKAFEQQTIIKVSSITISKLKVNLRQIKALQPLALILQDCEITYYGFDCIWKQIELQNCKFLSNYQTSSFQVDSLIQQSVFFSNIKCQNMTVSQCVIETQMPDAVSLYVRDSVIHISAITESVQNLSIFNCTLLKFSLVPFKNLISINVKSKVERKIFNGYLKQRKQNKINKNGLQLELQNALVQKQIINENLKIKENRFQIINGIINKLMKGDQ</sequence>
<accession>A0ABP1GGI0</accession>
<keyword evidence="2" id="KW-1185">Reference proteome</keyword>
<proteinExistence type="predicted"/>
<protein>
    <submittedName>
        <fullName evidence="1">Hypothetical_protein</fullName>
    </submittedName>
</protein>
<dbReference type="Proteomes" id="UP001642409">
    <property type="component" value="Unassembled WGS sequence"/>
</dbReference>
<dbReference type="EMBL" id="CAXDID020000002">
    <property type="protein sequence ID" value="CAL5971221.1"/>
    <property type="molecule type" value="Genomic_DNA"/>
</dbReference>
<reference evidence="1 2" key="1">
    <citation type="submission" date="2024-07" db="EMBL/GenBank/DDBJ databases">
        <authorList>
            <person name="Akdeniz Z."/>
        </authorList>
    </citation>
    <scope>NUCLEOTIDE SEQUENCE [LARGE SCALE GENOMIC DNA]</scope>
</reference>
<evidence type="ECO:0000313" key="1">
    <source>
        <dbReference type="EMBL" id="CAL5971221.1"/>
    </source>
</evidence>
<comment type="caution">
    <text evidence="1">The sequence shown here is derived from an EMBL/GenBank/DDBJ whole genome shotgun (WGS) entry which is preliminary data.</text>
</comment>
<evidence type="ECO:0000313" key="2">
    <source>
        <dbReference type="Proteomes" id="UP001642409"/>
    </source>
</evidence>